<dbReference type="InterPro" id="IPR020458">
    <property type="entry name" value="Znf_DskA_TraR_CS"/>
</dbReference>
<keyword evidence="3" id="KW-0862">Zinc</keyword>
<dbReference type="OrthoDB" id="9803742at2"/>
<dbReference type="PROSITE" id="PS51128">
    <property type="entry name" value="ZF_DKSA_2"/>
    <property type="match status" value="1"/>
</dbReference>
<feature type="region of interest" description="Disordered" evidence="6">
    <location>
        <begin position="1"/>
        <end position="22"/>
    </location>
</feature>
<dbReference type="InterPro" id="IPR037187">
    <property type="entry name" value="DnaK_N"/>
</dbReference>
<dbReference type="RefSeq" id="WP_133753412.1">
    <property type="nucleotide sequence ID" value="NZ_CP171129.1"/>
</dbReference>
<keyword evidence="2" id="KW-0863">Zinc-finger</keyword>
<comment type="caution">
    <text evidence="8">The sequence shown here is derived from an EMBL/GenBank/DDBJ whole genome shotgun (WGS) entry which is preliminary data.</text>
</comment>
<dbReference type="Proteomes" id="UP000295371">
    <property type="component" value="Unassembled WGS sequence"/>
</dbReference>
<dbReference type="SUPFAM" id="SSF109635">
    <property type="entry name" value="DnaK suppressor protein DksA, alpha-hairpin domain"/>
    <property type="match status" value="1"/>
</dbReference>
<dbReference type="PANTHER" id="PTHR33823">
    <property type="entry name" value="RNA POLYMERASE-BINDING TRANSCRIPTION FACTOR DKSA-RELATED"/>
    <property type="match status" value="1"/>
</dbReference>
<feature type="zinc finger region" description="dksA C4-type" evidence="4">
    <location>
        <begin position="128"/>
        <end position="152"/>
    </location>
</feature>
<keyword evidence="5" id="KW-0175">Coiled coil</keyword>
<dbReference type="InterPro" id="IPR000962">
    <property type="entry name" value="Znf_DskA_TraR"/>
</dbReference>
<sequence length="159" mass="17174">MTPNKRATVAESAAAAEPVKDASALADPVAAMPIREGEDPWTAEEVQEVRADLLADIERLQKQIDSAEGDLAGLIRDGADSAGRDPADIGVANFERDQEMTLAHSAREALAQSRDSLRAIEQGTYGYCSECGEPIGKGRLQVHPRASMCVRCKQRAERR</sequence>
<evidence type="ECO:0000256" key="2">
    <source>
        <dbReference type="ARBA" id="ARBA00022771"/>
    </source>
</evidence>
<name>A0A4R7J625_9ACTN</name>
<keyword evidence="1" id="KW-0479">Metal-binding</keyword>
<evidence type="ECO:0000313" key="8">
    <source>
        <dbReference type="EMBL" id="TDT32821.1"/>
    </source>
</evidence>
<feature type="coiled-coil region" evidence="5">
    <location>
        <begin position="43"/>
        <end position="77"/>
    </location>
</feature>
<dbReference type="SUPFAM" id="SSF57716">
    <property type="entry name" value="Glucocorticoid receptor-like (DNA-binding domain)"/>
    <property type="match status" value="1"/>
</dbReference>
<dbReference type="PROSITE" id="PS01102">
    <property type="entry name" value="ZF_DKSA_1"/>
    <property type="match status" value="1"/>
</dbReference>
<dbReference type="PANTHER" id="PTHR33823:SF2">
    <property type="entry name" value="RNA POLYMERASE-BINDING TRANSCRIPTION FACTOR DKSA"/>
    <property type="match status" value="1"/>
</dbReference>
<feature type="compositionally biased region" description="Low complexity" evidence="6">
    <location>
        <begin position="7"/>
        <end position="22"/>
    </location>
</feature>
<evidence type="ECO:0000256" key="5">
    <source>
        <dbReference type="SAM" id="Coils"/>
    </source>
</evidence>
<dbReference type="GO" id="GO:0008270">
    <property type="term" value="F:zinc ion binding"/>
    <property type="evidence" value="ECO:0007669"/>
    <property type="project" value="UniProtKB-KW"/>
</dbReference>
<dbReference type="EMBL" id="SOAW01000001">
    <property type="protein sequence ID" value="TDT32821.1"/>
    <property type="molecule type" value="Genomic_DNA"/>
</dbReference>
<dbReference type="Pfam" id="PF01258">
    <property type="entry name" value="zf-dskA_traR"/>
    <property type="match status" value="1"/>
</dbReference>
<organism evidence="8 9">
    <name type="scientific">Naumannella halotolerans</name>
    <dbReference type="NCBI Taxonomy" id="993414"/>
    <lineage>
        <taxon>Bacteria</taxon>
        <taxon>Bacillati</taxon>
        <taxon>Actinomycetota</taxon>
        <taxon>Actinomycetes</taxon>
        <taxon>Propionibacteriales</taxon>
        <taxon>Propionibacteriaceae</taxon>
        <taxon>Naumannella</taxon>
    </lineage>
</organism>
<gene>
    <name evidence="8" type="ORF">CLV29_0410</name>
</gene>
<feature type="domain" description="Zinc finger DksA/TraR C4-type" evidence="7">
    <location>
        <begin position="123"/>
        <end position="158"/>
    </location>
</feature>
<evidence type="ECO:0000256" key="4">
    <source>
        <dbReference type="PROSITE-ProRule" id="PRU00510"/>
    </source>
</evidence>
<evidence type="ECO:0000313" key="9">
    <source>
        <dbReference type="Proteomes" id="UP000295371"/>
    </source>
</evidence>
<evidence type="ECO:0000256" key="1">
    <source>
        <dbReference type="ARBA" id="ARBA00022723"/>
    </source>
</evidence>
<reference evidence="8 9" key="1">
    <citation type="submission" date="2019-03" db="EMBL/GenBank/DDBJ databases">
        <title>Genomic Encyclopedia of Archaeal and Bacterial Type Strains, Phase II (KMG-II): from individual species to whole genera.</title>
        <authorList>
            <person name="Goeker M."/>
        </authorList>
    </citation>
    <scope>NUCLEOTIDE SEQUENCE [LARGE SCALE GENOMIC DNA]</scope>
    <source>
        <strain evidence="8 9">DSM 24323</strain>
    </source>
</reference>
<accession>A0A4R7J625</accession>
<evidence type="ECO:0000256" key="3">
    <source>
        <dbReference type="ARBA" id="ARBA00022833"/>
    </source>
</evidence>
<evidence type="ECO:0000256" key="6">
    <source>
        <dbReference type="SAM" id="MobiDB-lite"/>
    </source>
</evidence>
<keyword evidence="9" id="KW-1185">Reference proteome</keyword>
<dbReference type="AlphaFoldDB" id="A0A4R7J625"/>
<evidence type="ECO:0000259" key="7">
    <source>
        <dbReference type="Pfam" id="PF01258"/>
    </source>
</evidence>
<dbReference type="Gene3D" id="1.20.120.910">
    <property type="entry name" value="DksA, coiled-coil domain"/>
    <property type="match status" value="1"/>
</dbReference>
<protein>
    <submittedName>
        <fullName evidence="8">DnaK suppressor protein</fullName>
    </submittedName>
</protein>
<proteinExistence type="predicted"/>